<gene>
    <name evidence="1" type="ORF">I553_1921</name>
</gene>
<sequence>MPSLVTTAWDRPEAVAACIQRGMIAGWRTGQPRRPRNRWVRRWRRWSART</sequence>
<accession>X8DM13</accession>
<comment type="caution">
    <text evidence="1">The sequence shown here is derived from an EMBL/GenBank/DDBJ whole genome shotgun (WGS) entry which is preliminary data.</text>
</comment>
<dbReference type="AlphaFoldDB" id="X8DM13"/>
<name>X8DM13_MYCXE</name>
<protein>
    <submittedName>
        <fullName evidence="1">Uncharacterized protein</fullName>
    </submittedName>
</protein>
<reference evidence="1" key="1">
    <citation type="submission" date="2014-01" db="EMBL/GenBank/DDBJ databases">
        <authorList>
            <person name="Brown-Elliot B."/>
            <person name="Wallace R."/>
            <person name="Lenaerts A."/>
            <person name="Ordway D."/>
            <person name="DeGroote M.A."/>
            <person name="Parker T."/>
            <person name="Sizemore C."/>
            <person name="Tallon L.J."/>
            <person name="Sadzewicz L.K."/>
            <person name="Sengamalay N."/>
            <person name="Fraser C.M."/>
            <person name="Hine E."/>
            <person name="Shefchek K.A."/>
            <person name="Das S.P."/>
            <person name="Tettelin H."/>
        </authorList>
    </citation>
    <scope>NUCLEOTIDE SEQUENCE [LARGE SCALE GENOMIC DNA]</scope>
    <source>
        <strain evidence="1">4042</strain>
    </source>
</reference>
<evidence type="ECO:0000313" key="1">
    <source>
        <dbReference type="EMBL" id="EUA68733.1"/>
    </source>
</evidence>
<dbReference type="PATRIC" id="fig|1299334.3.peg.1412"/>
<proteinExistence type="predicted"/>
<organism evidence="1">
    <name type="scientific">Mycobacterium xenopi 4042</name>
    <dbReference type="NCBI Taxonomy" id="1299334"/>
    <lineage>
        <taxon>Bacteria</taxon>
        <taxon>Bacillati</taxon>
        <taxon>Actinomycetota</taxon>
        <taxon>Actinomycetes</taxon>
        <taxon>Mycobacteriales</taxon>
        <taxon>Mycobacteriaceae</taxon>
        <taxon>Mycobacterium</taxon>
    </lineage>
</organism>
<dbReference type="EMBL" id="JAOB01000013">
    <property type="protein sequence ID" value="EUA68733.1"/>
    <property type="molecule type" value="Genomic_DNA"/>
</dbReference>